<dbReference type="AlphaFoldDB" id="A0A326TVN0"/>
<comment type="caution">
    <text evidence="2">The sequence shown here is derived from an EMBL/GenBank/DDBJ whole genome shotgun (WGS) entry which is preliminary data.</text>
</comment>
<proteinExistence type="predicted"/>
<evidence type="ECO:0000313" key="3">
    <source>
        <dbReference type="Proteomes" id="UP000248806"/>
    </source>
</evidence>
<name>A0A326TVN0_THEHA</name>
<feature type="compositionally biased region" description="Basic residues" evidence="1">
    <location>
        <begin position="1"/>
        <end position="10"/>
    </location>
</feature>
<organism evidence="2 3">
    <name type="scientific">Thermosporothrix hazakensis</name>
    <dbReference type="NCBI Taxonomy" id="644383"/>
    <lineage>
        <taxon>Bacteria</taxon>
        <taxon>Bacillati</taxon>
        <taxon>Chloroflexota</taxon>
        <taxon>Ktedonobacteria</taxon>
        <taxon>Ktedonobacterales</taxon>
        <taxon>Thermosporotrichaceae</taxon>
        <taxon>Thermosporothrix</taxon>
    </lineage>
</organism>
<evidence type="ECO:0000313" key="2">
    <source>
        <dbReference type="EMBL" id="PZW21121.1"/>
    </source>
</evidence>
<feature type="compositionally biased region" description="Basic and acidic residues" evidence="1">
    <location>
        <begin position="40"/>
        <end position="53"/>
    </location>
</feature>
<dbReference type="EMBL" id="QKUF01000036">
    <property type="protein sequence ID" value="PZW21121.1"/>
    <property type="molecule type" value="Genomic_DNA"/>
</dbReference>
<protein>
    <submittedName>
        <fullName evidence="2">Uncharacterized protein</fullName>
    </submittedName>
</protein>
<keyword evidence="3" id="KW-1185">Reference proteome</keyword>
<feature type="region of interest" description="Disordered" evidence="1">
    <location>
        <begin position="1"/>
        <end position="53"/>
    </location>
</feature>
<accession>A0A326TVN0</accession>
<gene>
    <name evidence="2" type="ORF">EI42_05657</name>
</gene>
<dbReference type="Proteomes" id="UP000248806">
    <property type="component" value="Unassembled WGS sequence"/>
</dbReference>
<evidence type="ECO:0000256" key="1">
    <source>
        <dbReference type="SAM" id="MobiDB-lite"/>
    </source>
</evidence>
<reference evidence="2 3" key="1">
    <citation type="submission" date="2018-06" db="EMBL/GenBank/DDBJ databases">
        <title>Genomic Encyclopedia of Archaeal and Bacterial Type Strains, Phase II (KMG-II): from individual species to whole genera.</title>
        <authorList>
            <person name="Goeker M."/>
        </authorList>
    </citation>
    <scope>NUCLEOTIDE SEQUENCE [LARGE SCALE GENOMIC DNA]</scope>
    <source>
        <strain evidence="2 3">ATCC BAA-1881</strain>
    </source>
</reference>
<sequence>MEKQTRRTRKASNTSGKRLPLTQPKVRTLGRVEQLTRGGGDSKEFDSYEDHRP</sequence>